<keyword evidence="3" id="KW-1185">Reference proteome</keyword>
<evidence type="ECO:0000256" key="1">
    <source>
        <dbReference type="SAM" id="MobiDB-lite"/>
    </source>
</evidence>
<evidence type="ECO:0000313" key="3">
    <source>
        <dbReference type="Proteomes" id="UP001215280"/>
    </source>
</evidence>
<dbReference type="EMBL" id="JARJLG010000036">
    <property type="protein sequence ID" value="KAJ7764959.1"/>
    <property type="molecule type" value="Genomic_DNA"/>
</dbReference>
<gene>
    <name evidence="2" type="ORF">DFH07DRAFT_916456</name>
</gene>
<dbReference type="AlphaFoldDB" id="A0AAD7JK42"/>
<feature type="region of interest" description="Disordered" evidence="1">
    <location>
        <begin position="1"/>
        <end position="25"/>
    </location>
</feature>
<feature type="compositionally biased region" description="Basic and acidic residues" evidence="1">
    <location>
        <begin position="1"/>
        <end position="20"/>
    </location>
</feature>
<feature type="compositionally biased region" description="Polar residues" evidence="1">
    <location>
        <begin position="348"/>
        <end position="358"/>
    </location>
</feature>
<organism evidence="2 3">
    <name type="scientific">Mycena maculata</name>
    <dbReference type="NCBI Taxonomy" id="230809"/>
    <lineage>
        <taxon>Eukaryota</taxon>
        <taxon>Fungi</taxon>
        <taxon>Dikarya</taxon>
        <taxon>Basidiomycota</taxon>
        <taxon>Agaricomycotina</taxon>
        <taxon>Agaricomycetes</taxon>
        <taxon>Agaricomycetidae</taxon>
        <taxon>Agaricales</taxon>
        <taxon>Marasmiineae</taxon>
        <taxon>Mycenaceae</taxon>
        <taxon>Mycena</taxon>
    </lineage>
</organism>
<dbReference type="Proteomes" id="UP001215280">
    <property type="component" value="Unassembled WGS sequence"/>
</dbReference>
<name>A0AAD7JK42_9AGAR</name>
<accession>A0AAD7JK42</accession>
<protein>
    <submittedName>
        <fullName evidence="2">Uncharacterized protein</fullName>
    </submittedName>
</protein>
<feature type="region of interest" description="Disordered" evidence="1">
    <location>
        <begin position="348"/>
        <end position="370"/>
    </location>
</feature>
<feature type="region of interest" description="Disordered" evidence="1">
    <location>
        <begin position="398"/>
        <end position="419"/>
    </location>
</feature>
<sequence>MADKKRIPERFEKNAPRFDDEKPEELPQFLEDMERMMDIEKTEAAEKNEFLVRYAFQKPAEQWRKFKSYKKTYEEFKKEVLENYPTAQAHKRGSLRKLLKIMKGYDDADLTMDDADEVMKLIREMNVEVDKLMVDPPQITDREAVTMFLEKLDPSFRNLDMLETIKQTVVNMVDRLETGQKAQRAELEQFYKTLPGRIAGAPDSQTLPPRREIRMRPVTASDLCHYCAEAGTHFISNCPHRRRHIEGGDLKVINGQDCLPNGDPIRTYGNKSRRQIVDEFKAKGVQVNYQQAPVSYPAGIYNLSIEERVAIEQDDGTGYGYLDPTEYDPRDDEILTLRRERATLQKQLIQHQRMQSGGVQPPPVASNSDPTISQFLASYAKMQPFLTAPDSQFAAITRSASQGNPSRTGNSNTDTNEGF</sequence>
<comment type="caution">
    <text evidence="2">The sequence shown here is derived from an EMBL/GenBank/DDBJ whole genome shotgun (WGS) entry which is preliminary data.</text>
</comment>
<evidence type="ECO:0000313" key="2">
    <source>
        <dbReference type="EMBL" id="KAJ7764959.1"/>
    </source>
</evidence>
<reference evidence="2" key="1">
    <citation type="submission" date="2023-03" db="EMBL/GenBank/DDBJ databases">
        <title>Massive genome expansion in bonnet fungi (Mycena s.s.) driven by repeated elements and novel gene families across ecological guilds.</title>
        <authorList>
            <consortium name="Lawrence Berkeley National Laboratory"/>
            <person name="Harder C.B."/>
            <person name="Miyauchi S."/>
            <person name="Viragh M."/>
            <person name="Kuo A."/>
            <person name="Thoen E."/>
            <person name="Andreopoulos B."/>
            <person name="Lu D."/>
            <person name="Skrede I."/>
            <person name="Drula E."/>
            <person name="Henrissat B."/>
            <person name="Morin E."/>
            <person name="Kohler A."/>
            <person name="Barry K."/>
            <person name="LaButti K."/>
            <person name="Morin E."/>
            <person name="Salamov A."/>
            <person name="Lipzen A."/>
            <person name="Mereny Z."/>
            <person name="Hegedus B."/>
            <person name="Baldrian P."/>
            <person name="Stursova M."/>
            <person name="Weitz H."/>
            <person name="Taylor A."/>
            <person name="Grigoriev I.V."/>
            <person name="Nagy L.G."/>
            <person name="Martin F."/>
            <person name="Kauserud H."/>
        </authorList>
    </citation>
    <scope>NUCLEOTIDE SEQUENCE</scope>
    <source>
        <strain evidence="2">CBHHK188m</strain>
    </source>
</reference>
<proteinExistence type="predicted"/>